<reference evidence="1" key="2">
    <citation type="journal article" date="2020" name="Nat. Commun.">
        <title>Large-scale genome sequencing of mycorrhizal fungi provides insights into the early evolution of symbiotic traits.</title>
        <authorList>
            <person name="Miyauchi S."/>
            <person name="Kiss E."/>
            <person name="Kuo A."/>
            <person name="Drula E."/>
            <person name="Kohler A."/>
            <person name="Sanchez-Garcia M."/>
            <person name="Morin E."/>
            <person name="Andreopoulos B."/>
            <person name="Barry K.W."/>
            <person name="Bonito G."/>
            <person name="Buee M."/>
            <person name="Carver A."/>
            <person name="Chen C."/>
            <person name="Cichocki N."/>
            <person name="Clum A."/>
            <person name="Culley D."/>
            <person name="Crous P.W."/>
            <person name="Fauchery L."/>
            <person name="Girlanda M."/>
            <person name="Hayes R.D."/>
            <person name="Keri Z."/>
            <person name="LaButti K."/>
            <person name="Lipzen A."/>
            <person name="Lombard V."/>
            <person name="Magnuson J."/>
            <person name="Maillard F."/>
            <person name="Murat C."/>
            <person name="Nolan M."/>
            <person name="Ohm R.A."/>
            <person name="Pangilinan J."/>
            <person name="Pereira M.F."/>
            <person name="Perotto S."/>
            <person name="Peter M."/>
            <person name="Pfister S."/>
            <person name="Riley R."/>
            <person name="Sitrit Y."/>
            <person name="Stielow J.B."/>
            <person name="Szollosi G."/>
            <person name="Zifcakova L."/>
            <person name="Stursova M."/>
            <person name="Spatafora J.W."/>
            <person name="Tedersoo L."/>
            <person name="Vaario L.M."/>
            <person name="Yamada A."/>
            <person name="Yan M."/>
            <person name="Wang P."/>
            <person name="Xu J."/>
            <person name="Bruns T."/>
            <person name="Baldrian P."/>
            <person name="Vilgalys R."/>
            <person name="Dunand C."/>
            <person name="Henrissat B."/>
            <person name="Grigoriev I.V."/>
            <person name="Hibbett D."/>
            <person name="Nagy L.G."/>
            <person name="Martin F.M."/>
        </authorList>
    </citation>
    <scope>NUCLEOTIDE SEQUENCE</scope>
    <source>
        <strain evidence="1">P2</strain>
    </source>
</reference>
<evidence type="ECO:0000313" key="1">
    <source>
        <dbReference type="EMBL" id="KAF9646911.1"/>
    </source>
</evidence>
<name>A0ACB6ZBC3_THEGA</name>
<protein>
    <submittedName>
        <fullName evidence="1">Uncharacterized protein</fullName>
    </submittedName>
</protein>
<reference evidence="1" key="1">
    <citation type="submission" date="2019-10" db="EMBL/GenBank/DDBJ databases">
        <authorList>
            <consortium name="DOE Joint Genome Institute"/>
            <person name="Kuo A."/>
            <person name="Miyauchi S."/>
            <person name="Kiss E."/>
            <person name="Drula E."/>
            <person name="Kohler A."/>
            <person name="Sanchez-Garcia M."/>
            <person name="Andreopoulos B."/>
            <person name="Barry K.W."/>
            <person name="Bonito G."/>
            <person name="Buee M."/>
            <person name="Carver A."/>
            <person name="Chen C."/>
            <person name="Cichocki N."/>
            <person name="Clum A."/>
            <person name="Culley D."/>
            <person name="Crous P.W."/>
            <person name="Fauchery L."/>
            <person name="Girlanda M."/>
            <person name="Hayes R."/>
            <person name="Keri Z."/>
            <person name="Labutti K."/>
            <person name="Lipzen A."/>
            <person name="Lombard V."/>
            <person name="Magnuson J."/>
            <person name="Maillard F."/>
            <person name="Morin E."/>
            <person name="Murat C."/>
            <person name="Nolan M."/>
            <person name="Ohm R."/>
            <person name="Pangilinan J."/>
            <person name="Pereira M."/>
            <person name="Perotto S."/>
            <person name="Peter M."/>
            <person name="Riley R."/>
            <person name="Sitrit Y."/>
            <person name="Stielow B."/>
            <person name="Szollosi G."/>
            <person name="Zifcakova L."/>
            <person name="Stursova M."/>
            <person name="Spatafora J.W."/>
            <person name="Tedersoo L."/>
            <person name="Vaario L.-M."/>
            <person name="Yamada A."/>
            <person name="Yan M."/>
            <person name="Wang P."/>
            <person name="Xu J."/>
            <person name="Bruns T."/>
            <person name="Baldrian P."/>
            <person name="Vilgalys R."/>
            <person name="Henrissat B."/>
            <person name="Grigoriev I.V."/>
            <person name="Hibbett D."/>
            <person name="Nagy L.G."/>
            <person name="Martin F.M."/>
        </authorList>
    </citation>
    <scope>NUCLEOTIDE SEQUENCE</scope>
    <source>
        <strain evidence="1">P2</strain>
    </source>
</reference>
<keyword evidence="2" id="KW-1185">Reference proteome</keyword>
<organism evidence="1 2">
    <name type="scientific">Thelephora ganbajun</name>
    <name type="common">Ganba fungus</name>
    <dbReference type="NCBI Taxonomy" id="370292"/>
    <lineage>
        <taxon>Eukaryota</taxon>
        <taxon>Fungi</taxon>
        <taxon>Dikarya</taxon>
        <taxon>Basidiomycota</taxon>
        <taxon>Agaricomycotina</taxon>
        <taxon>Agaricomycetes</taxon>
        <taxon>Thelephorales</taxon>
        <taxon>Thelephoraceae</taxon>
        <taxon>Thelephora</taxon>
    </lineage>
</organism>
<evidence type="ECO:0000313" key="2">
    <source>
        <dbReference type="Proteomes" id="UP000886501"/>
    </source>
</evidence>
<sequence length="62" mass="6895">MGGGLSQKAYLGLPILWLPTLHRRRKPYCMIRTLLENVALSFILSIGTTAVLRRGTQRGLDA</sequence>
<comment type="caution">
    <text evidence="1">The sequence shown here is derived from an EMBL/GenBank/DDBJ whole genome shotgun (WGS) entry which is preliminary data.</text>
</comment>
<accession>A0ACB6ZBC3</accession>
<dbReference type="Proteomes" id="UP000886501">
    <property type="component" value="Unassembled WGS sequence"/>
</dbReference>
<dbReference type="EMBL" id="MU118045">
    <property type="protein sequence ID" value="KAF9646911.1"/>
    <property type="molecule type" value="Genomic_DNA"/>
</dbReference>
<gene>
    <name evidence="1" type="ORF">BDM02DRAFT_3117845</name>
</gene>
<proteinExistence type="predicted"/>